<gene>
    <name evidence="2" type="ORF">H735_18925</name>
</gene>
<proteinExistence type="predicted"/>
<dbReference type="AlphaFoldDB" id="A0A0C1Z5X4"/>
<sequence>MKVTELRQYKIKTGKTEQWLTWMKDELLPYQRSKGMRVLNIYVHTGEDGHDYFVWLREFDSEQARQAIYAETYNEWWIREIRPKVFELIEQNSVKVTLLESVDI</sequence>
<feature type="domain" description="NIPSNAP" evidence="1">
    <location>
        <begin position="5"/>
        <end position="98"/>
    </location>
</feature>
<reference evidence="2 3" key="1">
    <citation type="submission" date="2014-07" db="EMBL/GenBank/DDBJ databases">
        <title>Unique and conserved regions in Vibrio harveyi and related species in comparison with the shrimp pathogen Vibrio harveyi CAIM 1792.</title>
        <authorList>
            <person name="Espinoza-Valles I."/>
            <person name="Vora G."/>
            <person name="Leekitcharoenphon P."/>
            <person name="Ussery D."/>
            <person name="Hoj L."/>
            <person name="Gomez-Gil B."/>
        </authorList>
    </citation>
    <scope>NUCLEOTIDE SEQUENCE [LARGE SCALE GENOMIC DNA]</scope>
    <source>
        <strain evidence="3">CAIM 1854 / LMG 25443</strain>
    </source>
</reference>
<name>A0A0C1Z5X4_9VIBR</name>
<dbReference type="InterPro" id="IPR012577">
    <property type="entry name" value="NIPSNAP"/>
</dbReference>
<dbReference type="InterPro" id="IPR011008">
    <property type="entry name" value="Dimeric_a/b-barrel"/>
</dbReference>
<dbReference type="RefSeq" id="WP_020196557.1">
    <property type="nucleotide sequence ID" value="NZ_BAOH01000059.1"/>
</dbReference>
<evidence type="ECO:0000313" key="3">
    <source>
        <dbReference type="Proteomes" id="UP000031586"/>
    </source>
</evidence>
<dbReference type="PATRIC" id="fig|1229493.5.peg.3106"/>
<protein>
    <recommendedName>
        <fullName evidence="1">NIPSNAP domain-containing protein</fullName>
    </recommendedName>
</protein>
<organism evidence="2 3">
    <name type="scientific">Vibrio owensii CAIM 1854 = LMG 25443</name>
    <dbReference type="NCBI Taxonomy" id="1229493"/>
    <lineage>
        <taxon>Bacteria</taxon>
        <taxon>Pseudomonadati</taxon>
        <taxon>Pseudomonadota</taxon>
        <taxon>Gammaproteobacteria</taxon>
        <taxon>Vibrionales</taxon>
        <taxon>Vibrionaceae</taxon>
        <taxon>Vibrio</taxon>
    </lineage>
</organism>
<dbReference type="Proteomes" id="UP000031586">
    <property type="component" value="Unassembled WGS sequence"/>
</dbReference>
<dbReference type="Gene3D" id="3.30.70.100">
    <property type="match status" value="1"/>
</dbReference>
<dbReference type="SUPFAM" id="SSF54909">
    <property type="entry name" value="Dimeric alpha+beta barrel"/>
    <property type="match status" value="1"/>
</dbReference>
<evidence type="ECO:0000259" key="1">
    <source>
        <dbReference type="Pfam" id="PF07978"/>
    </source>
</evidence>
<dbReference type="EMBL" id="JPRD01000033">
    <property type="protein sequence ID" value="KIF51559.1"/>
    <property type="molecule type" value="Genomic_DNA"/>
</dbReference>
<evidence type="ECO:0000313" key="2">
    <source>
        <dbReference type="EMBL" id="KIF51559.1"/>
    </source>
</evidence>
<comment type="caution">
    <text evidence="2">The sequence shown here is derived from an EMBL/GenBank/DDBJ whole genome shotgun (WGS) entry which is preliminary data.</text>
</comment>
<accession>A0A0C1Z5X4</accession>
<dbReference type="Pfam" id="PF07978">
    <property type="entry name" value="NIPSNAP"/>
    <property type="match status" value="1"/>
</dbReference>